<organism evidence="2 3">
    <name type="scientific">Fusarium oxysporum</name>
    <name type="common">Fusarium vascular wilt</name>
    <dbReference type="NCBI Taxonomy" id="5507"/>
    <lineage>
        <taxon>Eukaryota</taxon>
        <taxon>Fungi</taxon>
        <taxon>Dikarya</taxon>
        <taxon>Ascomycota</taxon>
        <taxon>Pezizomycotina</taxon>
        <taxon>Sordariomycetes</taxon>
        <taxon>Hypocreomycetidae</taxon>
        <taxon>Hypocreales</taxon>
        <taxon>Nectriaceae</taxon>
        <taxon>Fusarium</taxon>
        <taxon>Fusarium oxysporum species complex</taxon>
    </lineage>
</organism>
<proteinExistence type="predicted"/>
<reference evidence="2" key="1">
    <citation type="submission" date="2020-02" db="EMBL/GenBank/DDBJ databases">
        <title>Identification and distribution of gene clusters putatively required for synthesis of sphingolipid metabolism inhibitors in phylogenetically diverse species of the filamentous fungus Fusarium.</title>
        <authorList>
            <person name="Kim H.-S."/>
            <person name="Busman M."/>
            <person name="Brown D.W."/>
            <person name="Divon H."/>
            <person name="Uhlig S."/>
            <person name="Proctor R.H."/>
        </authorList>
    </citation>
    <scope>NUCLEOTIDE SEQUENCE [LARGE SCALE GENOMIC DNA]</scope>
    <source>
        <strain evidence="2">NRRL 39464</strain>
    </source>
</reference>
<sequence>MTAFNPQDQASSSVRAALEEHGTVPDIFICSAGGTPPATLGFLADLDPEQLKLCFESNYYSALFMAQRCLQLWIAEPKPDRTRHMVFIASAAAFVAIPGYAAYTPSKTALRALADTLRMELLLYGDEKMYRVHCAFPGTFLTDAFMAQGEAKPDLTKKMEGSDYPTEELIKQTQPVEAIANKILHGLNNGRFFITTDMKTDLILNNMRGPSPRDRSIYELLMGFIAMFAWPVVRRRWDAMLTLHRFRKAD</sequence>
<comment type="caution">
    <text evidence="2">The sequence shown here is derived from an EMBL/GenBank/DDBJ whole genome shotgun (WGS) entry which is preliminary data.</text>
</comment>
<dbReference type="GO" id="GO:0006666">
    <property type="term" value="P:3-keto-sphinganine metabolic process"/>
    <property type="evidence" value="ECO:0007669"/>
    <property type="project" value="TreeGrafter"/>
</dbReference>
<keyword evidence="1" id="KW-1133">Transmembrane helix</keyword>
<dbReference type="Proteomes" id="UP000558688">
    <property type="component" value="Unassembled WGS sequence"/>
</dbReference>
<name>A0A8H5A304_FUSOX</name>
<evidence type="ECO:0008006" key="4">
    <source>
        <dbReference type="Google" id="ProtNLM"/>
    </source>
</evidence>
<dbReference type="AlphaFoldDB" id="A0A8H5A304"/>
<dbReference type="GO" id="GO:0030148">
    <property type="term" value="P:sphingolipid biosynthetic process"/>
    <property type="evidence" value="ECO:0007669"/>
    <property type="project" value="TreeGrafter"/>
</dbReference>
<dbReference type="Gene3D" id="3.40.50.720">
    <property type="entry name" value="NAD(P)-binding Rossmann-like Domain"/>
    <property type="match status" value="1"/>
</dbReference>
<dbReference type="EMBL" id="JAAFOW010002235">
    <property type="protein sequence ID" value="KAF5257609.1"/>
    <property type="molecule type" value="Genomic_DNA"/>
</dbReference>
<dbReference type="GO" id="GO:0047560">
    <property type="term" value="F:3-dehydrosphinganine reductase activity"/>
    <property type="evidence" value="ECO:0007669"/>
    <property type="project" value="TreeGrafter"/>
</dbReference>
<dbReference type="InterPro" id="IPR036291">
    <property type="entry name" value="NAD(P)-bd_dom_sf"/>
</dbReference>
<dbReference type="PANTHER" id="PTHR43550:SF3">
    <property type="entry name" value="3-KETODIHYDROSPHINGOSINE REDUCTASE"/>
    <property type="match status" value="1"/>
</dbReference>
<dbReference type="PANTHER" id="PTHR43550">
    <property type="entry name" value="3-KETODIHYDROSPHINGOSINE REDUCTASE"/>
    <property type="match status" value="1"/>
</dbReference>
<gene>
    <name evidence="2" type="ORF">FOXYS1_11856</name>
</gene>
<evidence type="ECO:0000313" key="2">
    <source>
        <dbReference type="EMBL" id="KAF5257609.1"/>
    </source>
</evidence>
<dbReference type="Pfam" id="PF00106">
    <property type="entry name" value="adh_short"/>
    <property type="match status" value="1"/>
</dbReference>
<dbReference type="InterPro" id="IPR002347">
    <property type="entry name" value="SDR_fam"/>
</dbReference>
<keyword evidence="1" id="KW-0472">Membrane</keyword>
<keyword evidence="1" id="KW-0812">Transmembrane</keyword>
<dbReference type="GO" id="GO:0005789">
    <property type="term" value="C:endoplasmic reticulum membrane"/>
    <property type="evidence" value="ECO:0007669"/>
    <property type="project" value="TreeGrafter"/>
</dbReference>
<feature type="transmembrane region" description="Helical" evidence="1">
    <location>
        <begin position="216"/>
        <end position="233"/>
    </location>
</feature>
<accession>A0A8H5A304</accession>
<protein>
    <recommendedName>
        <fullName evidence="4">3-ketodihydrosphingosine reductase tsc10</fullName>
    </recommendedName>
</protein>
<dbReference type="SUPFAM" id="SSF51735">
    <property type="entry name" value="NAD(P)-binding Rossmann-fold domains"/>
    <property type="match status" value="1"/>
</dbReference>
<evidence type="ECO:0000313" key="3">
    <source>
        <dbReference type="Proteomes" id="UP000558688"/>
    </source>
</evidence>
<feature type="transmembrane region" description="Helical" evidence="1">
    <location>
        <begin position="85"/>
        <end position="103"/>
    </location>
</feature>
<evidence type="ECO:0000256" key="1">
    <source>
        <dbReference type="SAM" id="Phobius"/>
    </source>
</evidence>